<dbReference type="InterPro" id="IPR050057">
    <property type="entry name" value="Prokaryotic/Mito_RF"/>
</dbReference>
<evidence type="ECO:0000259" key="9">
    <source>
        <dbReference type="PROSITE" id="PS00745"/>
    </source>
</evidence>
<accession>A0ABS2MZQ2</accession>
<evidence type="ECO:0000256" key="1">
    <source>
        <dbReference type="ARBA" id="ARBA00002986"/>
    </source>
</evidence>
<dbReference type="Gene3D" id="3.30.70.1660">
    <property type="match status" value="1"/>
</dbReference>
<evidence type="ECO:0000256" key="3">
    <source>
        <dbReference type="ARBA" id="ARBA00022481"/>
    </source>
</evidence>
<evidence type="ECO:0000256" key="2">
    <source>
        <dbReference type="ARBA" id="ARBA00010835"/>
    </source>
</evidence>
<evidence type="ECO:0000256" key="4">
    <source>
        <dbReference type="ARBA" id="ARBA00022917"/>
    </source>
</evidence>
<keyword evidence="6" id="KW-0963">Cytoplasm</keyword>
<comment type="function">
    <text evidence="1 6">Peptide chain release factor 1 directs the termination of translation in response to the peptide chain termination codons UAG and UAA.</text>
</comment>
<dbReference type="SMART" id="SM00937">
    <property type="entry name" value="PCRF"/>
    <property type="match status" value="1"/>
</dbReference>
<dbReference type="InterPro" id="IPR045853">
    <property type="entry name" value="Pep_chain_release_fac_I_sf"/>
</dbReference>
<dbReference type="Proteomes" id="UP001296943">
    <property type="component" value="Unassembled WGS sequence"/>
</dbReference>
<evidence type="ECO:0000256" key="6">
    <source>
        <dbReference type="HAMAP-Rule" id="MF_00093"/>
    </source>
</evidence>
<dbReference type="InterPro" id="IPR000352">
    <property type="entry name" value="Pep_chain_release_fac_I"/>
</dbReference>
<dbReference type="Pfam" id="PF00472">
    <property type="entry name" value="RF-1"/>
    <property type="match status" value="1"/>
</dbReference>
<feature type="compositionally biased region" description="Basic and acidic residues" evidence="8">
    <location>
        <begin position="287"/>
        <end position="296"/>
    </location>
</feature>
<proteinExistence type="inferred from homology"/>
<comment type="subcellular location">
    <subcellularLocation>
        <location evidence="6">Cytoplasm</location>
    </subcellularLocation>
</comment>
<evidence type="ECO:0000313" key="10">
    <source>
        <dbReference type="EMBL" id="MBM7571268.1"/>
    </source>
</evidence>
<keyword evidence="4 6" id="KW-0648">Protein biosynthesis</keyword>
<protein>
    <recommendedName>
        <fullName evidence="5 6">Peptide chain release factor 1</fullName>
        <shortName evidence="6">RF-1</shortName>
    </recommendedName>
</protein>
<feature type="region of interest" description="Disordered" evidence="8">
    <location>
        <begin position="287"/>
        <end position="307"/>
    </location>
</feature>
<feature type="coiled-coil region" evidence="7">
    <location>
        <begin position="51"/>
        <end position="97"/>
    </location>
</feature>
<dbReference type="SUPFAM" id="SSF75620">
    <property type="entry name" value="Release factor"/>
    <property type="match status" value="1"/>
</dbReference>
<dbReference type="InterPro" id="IPR004373">
    <property type="entry name" value="RF-1"/>
</dbReference>
<dbReference type="PROSITE" id="PS00745">
    <property type="entry name" value="RF_PROK_I"/>
    <property type="match status" value="1"/>
</dbReference>
<comment type="PTM">
    <text evidence="6">Methylated by PrmC. Methylation increases the termination efficiency of RF1.</text>
</comment>
<evidence type="ECO:0000256" key="5">
    <source>
        <dbReference type="ARBA" id="ARBA00050039"/>
    </source>
</evidence>
<comment type="similarity">
    <text evidence="2 6">Belongs to the prokaryotic/mitochondrial release factor family.</text>
</comment>
<evidence type="ECO:0000256" key="7">
    <source>
        <dbReference type="SAM" id="Coils"/>
    </source>
</evidence>
<dbReference type="PANTHER" id="PTHR43804:SF7">
    <property type="entry name" value="LD18447P"/>
    <property type="match status" value="1"/>
</dbReference>
<dbReference type="NCBIfam" id="NF001859">
    <property type="entry name" value="PRK00591.1"/>
    <property type="match status" value="1"/>
</dbReference>
<dbReference type="InterPro" id="IPR005139">
    <property type="entry name" value="PCRF"/>
</dbReference>
<dbReference type="NCBIfam" id="TIGR00019">
    <property type="entry name" value="prfA"/>
    <property type="match status" value="1"/>
</dbReference>
<keyword evidence="7" id="KW-0175">Coiled coil</keyword>
<sequence length="359" mass="40808">MEDVLDRLQSLEARYDKLNELLSDPEVINDTKKLREYSKEQSDLEGVVQSYRQYKDVTEQLDDAKEMLEDNLDDDMYDMVKSEISELTNQKQELEERLKVLLLPKDPNDDKDVIMEIRGAAGGDEAALFAGDLFRMYSRFAESQGWKIDVMDSNSTGVGGYKEIIFMINGQGAYSKLKYENGAHRVQRVPETESGGRIHTSTATVVVMPEAEEVEVDIHEKDIRVDTFASSGPGGQSVNTTMSAVRLTHEPTGIVVSMQDEKSQIKNKEKAMKILRARIYDKFQQEAQAEHDEARKSAVGTGDRSERIRTYNFPQNRVTDHRIGLTIQKLDQILQGKFDEIVDALLIEEQTKKMEQIGE</sequence>
<dbReference type="Pfam" id="PF03462">
    <property type="entry name" value="PCRF"/>
    <property type="match status" value="1"/>
</dbReference>
<evidence type="ECO:0000313" key="11">
    <source>
        <dbReference type="Proteomes" id="UP001296943"/>
    </source>
</evidence>
<evidence type="ECO:0000256" key="8">
    <source>
        <dbReference type="SAM" id="MobiDB-lite"/>
    </source>
</evidence>
<reference evidence="10 11" key="1">
    <citation type="submission" date="2021-01" db="EMBL/GenBank/DDBJ databases">
        <title>Genomic Encyclopedia of Type Strains, Phase IV (KMG-IV): sequencing the most valuable type-strain genomes for metagenomic binning, comparative biology and taxonomic classification.</title>
        <authorList>
            <person name="Goeker M."/>
        </authorList>
    </citation>
    <scope>NUCLEOTIDE SEQUENCE [LARGE SCALE GENOMIC DNA]</scope>
    <source>
        <strain evidence="10 11">DSM 23711</strain>
    </source>
</reference>
<dbReference type="HAMAP" id="MF_00093">
    <property type="entry name" value="Rel_fac_1"/>
    <property type="match status" value="1"/>
</dbReference>
<gene>
    <name evidence="6" type="primary">prfA</name>
    <name evidence="10" type="ORF">JOC48_001764</name>
</gene>
<dbReference type="EMBL" id="JAFBDR010000008">
    <property type="protein sequence ID" value="MBM7571268.1"/>
    <property type="molecule type" value="Genomic_DNA"/>
</dbReference>
<feature type="modified residue" description="N5-methylglutamine" evidence="6">
    <location>
        <position position="236"/>
    </location>
</feature>
<dbReference type="Gene3D" id="3.30.160.20">
    <property type="match status" value="1"/>
</dbReference>
<keyword evidence="11" id="KW-1185">Reference proteome</keyword>
<dbReference type="Gene3D" id="6.10.140.1950">
    <property type="match status" value="1"/>
</dbReference>
<keyword evidence="3 6" id="KW-0488">Methylation</keyword>
<feature type="domain" description="Prokaryotic-type class I peptide chain release factors" evidence="9">
    <location>
        <begin position="229"/>
        <end position="245"/>
    </location>
</feature>
<dbReference type="PANTHER" id="PTHR43804">
    <property type="entry name" value="LD18447P"/>
    <property type="match status" value="1"/>
</dbReference>
<name>A0ABS2MZQ2_9BACI</name>
<comment type="caution">
    <text evidence="10">The sequence shown here is derived from an EMBL/GenBank/DDBJ whole genome shotgun (WGS) entry which is preliminary data.</text>
</comment>
<organism evidence="10 11">
    <name type="scientific">Aquibacillus albus</name>
    <dbReference type="NCBI Taxonomy" id="1168171"/>
    <lineage>
        <taxon>Bacteria</taxon>
        <taxon>Bacillati</taxon>
        <taxon>Bacillota</taxon>
        <taxon>Bacilli</taxon>
        <taxon>Bacillales</taxon>
        <taxon>Bacillaceae</taxon>
        <taxon>Aquibacillus</taxon>
    </lineage>
</organism>